<dbReference type="Gramene" id="evm.model.06.1678">
    <property type="protein sequence ID" value="cds.evm.model.06.1678"/>
    <property type="gene ID" value="evm.TU.06.1678"/>
</dbReference>
<organism evidence="1 2">
    <name type="scientific">Cannabis sativa</name>
    <name type="common">Hemp</name>
    <name type="synonym">Marijuana</name>
    <dbReference type="NCBI Taxonomy" id="3483"/>
    <lineage>
        <taxon>Eukaryota</taxon>
        <taxon>Viridiplantae</taxon>
        <taxon>Streptophyta</taxon>
        <taxon>Embryophyta</taxon>
        <taxon>Tracheophyta</taxon>
        <taxon>Spermatophyta</taxon>
        <taxon>Magnoliopsida</taxon>
        <taxon>eudicotyledons</taxon>
        <taxon>Gunneridae</taxon>
        <taxon>Pentapetalae</taxon>
        <taxon>rosids</taxon>
        <taxon>fabids</taxon>
        <taxon>Rosales</taxon>
        <taxon>Cannabaceae</taxon>
        <taxon>Cannabis</taxon>
    </lineage>
</organism>
<name>A0A803PVI3_CANSA</name>
<sequence>MRHEECSAILQKKLPPKLRDPGSFTIPCTIERIEGMNSLYDLGASINLMPLSVFRRLQLGEAKPTTVTMQLGDHSLAHPRGVIEDVLVKVDKFIFPTDFIVLDMEEDSNVPIILGRPFLATGQASIDVQKGNCKIRVEGG</sequence>
<protein>
    <recommendedName>
        <fullName evidence="3">Aspartic peptidase DDI1-type domain-containing protein</fullName>
    </recommendedName>
</protein>
<dbReference type="CDD" id="cd00303">
    <property type="entry name" value="retropepsin_like"/>
    <property type="match status" value="1"/>
</dbReference>
<dbReference type="AlphaFoldDB" id="A0A803PVI3"/>
<dbReference type="Proteomes" id="UP000596661">
    <property type="component" value="Chromosome 6"/>
</dbReference>
<evidence type="ECO:0000313" key="2">
    <source>
        <dbReference type="Proteomes" id="UP000596661"/>
    </source>
</evidence>
<accession>A0A803PVI3</accession>
<proteinExistence type="predicted"/>
<dbReference type="EnsemblPlants" id="evm.model.06.1678">
    <property type="protein sequence ID" value="cds.evm.model.06.1678"/>
    <property type="gene ID" value="evm.TU.06.1678"/>
</dbReference>
<dbReference type="InterPro" id="IPR021109">
    <property type="entry name" value="Peptidase_aspartic_dom_sf"/>
</dbReference>
<dbReference type="EMBL" id="UZAU01000616">
    <property type="status" value="NOT_ANNOTATED_CDS"/>
    <property type="molecule type" value="Genomic_DNA"/>
</dbReference>
<evidence type="ECO:0000313" key="1">
    <source>
        <dbReference type="EnsemblPlants" id="cds.evm.model.06.1678"/>
    </source>
</evidence>
<reference evidence="1" key="2">
    <citation type="submission" date="2021-03" db="UniProtKB">
        <authorList>
            <consortium name="EnsemblPlants"/>
        </authorList>
    </citation>
    <scope>IDENTIFICATION</scope>
</reference>
<evidence type="ECO:0008006" key="3">
    <source>
        <dbReference type="Google" id="ProtNLM"/>
    </source>
</evidence>
<dbReference type="Gene3D" id="2.40.70.10">
    <property type="entry name" value="Acid Proteases"/>
    <property type="match status" value="1"/>
</dbReference>
<keyword evidence="2" id="KW-1185">Reference proteome</keyword>
<dbReference type="PANTHER" id="PTHR33067">
    <property type="entry name" value="RNA-DIRECTED DNA POLYMERASE-RELATED"/>
    <property type="match status" value="1"/>
</dbReference>
<dbReference type="OMA" id="HEECSAI"/>
<reference evidence="1" key="1">
    <citation type="submission" date="2018-11" db="EMBL/GenBank/DDBJ databases">
        <authorList>
            <person name="Grassa J C."/>
        </authorList>
    </citation>
    <scope>NUCLEOTIDE SEQUENCE [LARGE SCALE GENOMIC DNA]</scope>
</reference>
<dbReference type="PANTHER" id="PTHR33067:SF9">
    <property type="entry name" value="RNA-DIRECTED DNA POLYMERASE"/>
    <property type="match status" value="1"/>
</dbReference>